<comment type="subcellular location">
    <subcellularLocation>
        <location evidence="6">Cytoplasm</location>
    </subcellularLocation>
</comment>
<evidence type="ECO:0000256" key="1">
    <source>
        <dbReference type="ARBA" id="ARBA00022490"/>
    </source>
</evidence>
<comment type="catalytic activity">
    <reaction evidence="6">
        <text>adenosine(1618) in 23S rRNA + S-adenosyl-L-methionine = N(6)-methyladenosine(1618) in 23S rRNA + S-adenosyl-L-homocysteine + H(+)</text>
        <dbReference type="Rhea" id="RHEA:16497"/>
        <dbReference type="Rhea" id="RHEA-COMP:10229"/>
        <dbReference type="Rhea" id="RHEA-COMP:10231"/>
        <dbReference type="ChEBI" id="CHEBI:15378"/>
        <dbReference type="ChEBI" id="CHEBI:57856"/>
        <dbReference type="ChEBI" id="CHEBI:59789"/>
        <dbReference type="ChEBI" id="CHEBI:74411"/>
        <dbReference type="ChEBI" id="CHEBI:74449"/>
        <dbReference type="EC" id="2.1.1.181"/>
    </reaction>
</comment>
<keyword evidence="5 6" id="KW-0949">S-adenosyl-L-methionine</keyword>
<evidence type="ECO:0000313" key="7">
    <source>
        <dbReference type="EMBL" id="GAA4649750.1"/>
    </source>
</evidence>
<dbReference type="EC" id="2.1.1.181" evidence="6"/>
<accession>A0ABP8V391</accession>
<keyword evidence="8" id="KW-1185">Reference proteome</keyword>
<gene>
    <name evidence="6 7" type="primary">rlmF</name>
    <name evidence="7" type="ORF">GCM10023116_20310</name>
</gene>
<dbReference type="InterPro" id="IPR016909">
    <property type="entry name" value="rRNA_lsu_MeTfrase_F"/>
</dbReference>
<keyword evidence="3 6" id="KW-0489">Methyltransferase</keyword>
<dbReference type="Pfam" id="PF05971">
    <property type="entry name" value="Methyltransf_10"/>
    <property type="match status" value="1"/>
</dbReference>
<dbReference type="EMBL" id="BAABFL010000292">
    <property type="protein sequence ID" value="GAA4649750.1"/>
    <property type="molecule type" value="Genomic_DNA"/>
</dbReference>
<keyword evidence="1 6" id="KW-0963">Cytoplasm</keyword>
<dbReference type="PANTHER" id="PTHR13393:SF0">
    <property type="entry name" value="RNA N6-ADENOSINE-METHYLTRANSFERASE METTL16"/>
    <property type="match status" value="1"/>
</dbReference>
<evidence type="ECO:0000256" key="3">
    <source>
        <dbReference type="ARBA" id="ARBA00022603"/>
    </source>
</evidence>
<reference evidence="8" key="1">
    <citation type="journal article" date="2019" name="Int. J. Syst. Evol. Microbiol.">
        <title>The Global Catalogue of Microorganisms (GCM) 10K type strain sequencing project: providing services to taxonomists for standard genome sequencing and annotation.</title>
        <authorList>
            <consortium name="The Broad Institute Genomics Platform"/>
            <consortium name="The Broad Institute Genome Sequencing Center for Infectious Disease"/>
            <person name="Wu L."/>
            <person name="Ma J."/>
        </authorList>
    </citation>
    <scope>NUCLEOTIDE SEQUENCE [LARGE SCALE GENOMIC DNA]</scope>
    <source>
        <strain evidence="8">JCM 17805</strain>
    </source>
</reference>
<proteinExistence type="inferred from homology"/>
<evidence type="ECO:0000313" key="8">
    <source>
        <dbReference type="Proteomes" id="UP001500604"/>
    </source>
</evidence>
<dbReference type="PANTHER" id="PTHR13393">
    <property type="entry name" value="SAM-DEPENDENT METHYLTRANSFERASE"/>
    <property type="match status" value="1"/>
</dbReference>
<dbReference type="InterPro" id="IPR029063">
    <property type="entry name" value="SAM-dependent_MTases_sf"/>
</dbReference>
<dbReference type="SUPFAM" id="SSF53335">
    <property type="entry name" value="S-adenosyl-L-methionine-dependent methyltransferases"/>
    <property type="match status" value="1"/>
</dbReference>
<sequence>MLAAMWSAQEFLSTYDFSNEQAVLCLNKALLAHYYQVTHWQIPAGYLCPPIPGRADYIHYLADLLATSYYRHDSIPPTCSAINVLDIGTGANCIYPIIGTQCYGWQFTASDIDPVSVKTARLIVSTNSCLKNRISVLQQSDSRRIFRGIIKAQDRFDATLCNPPFHASMAEANAGSTRKWKNLNQGKQRVTASPKLNFGGQKAELWCEGGELRFLKQMIRESAEFATQVCWFSSLVSKGDNIQPLKRQLKKQGARQIQVIKMAQGQKISRVLVWSFLTQDEQAQWVSNQ</sequence>
<organism evidence="7 8">
    <name type="scientific">Kistimonas scapharcae</name>
    <dbReference type="NCBI Taxonomy" id="1036133"/>
    <lineage>
        <taxon>Bacteria</taxon>
        <taxon>Pseudomonadati</taxon>
        <taxon>Pseudomonadota</taxon>
        <taxon>Gammaproteobacteria</taxon>
        <taxon>Oceanospirillales</taxon>
        <taxon>Endozoicomonadaceae</taxon>
        <taxon>Kistimonas</taxon>
    </lineage>
</organism>
<evidence type="ECO:0000256" key="2">
    <source>
        <dbReference type="ARBA" id="ARBA00022552"/>
    </source>
</evidence>
<dbReference type="Gene3D" id="3.40.50.150">
    <property type="entry name" value="Vaccinia Virus protein VP39"/>
    <property type="match status" value="1"/>
</dbReference>
<dbReference type="PIRSF" id="PIRSF029038">
    <property type="entry name" value="Mtase_YbiN_prd"/>
    <property type="match status" value="1"/>
</dbReference>
<protein>
    <recommendedName>
        <fullName evidence="6">Ribosomal RNA large subunit methyltransferase F</fullName>
        <ecNumber evidence="6">2.1.1.181</ecNumber>
    </recommendedName>
    <alternativeName>
        <fullName evidence="6">23S rRNA mA1618 methyltransferase</fullName>
    </alternativeName>
    <alternativeName>
        <fullName evidence="6">rRNA adenine N-6-methyltransferase</fullName>
    </alternativeName>
</protein>
<evidence type="ECO:0000256" key="5">
    <source>
        <dbReference type="ARBA" id="ARBA00022691"/>
    </source>
</evidence>
<evidence type="ECO:0000256" key="6">
    <source>
        <dbReference type="HAMAP-Rule" id="MF_01848"/>
    </source>
</evidence>
<keyword evidence="2 6" id="KW-0698">rRNA processing</keyword>
<dbReference type="Proteomes" id="UP001500604">
    <property type="component" value="Unassembled WGS sequence"/>
</dbReference>
<evidence type="ECO:0000256" key="4">
    <source>
        <dbReference type="ARBA" id="ARBA00022679"/>
    </source>
</evidence>
<dbReference type="InterPro" id="IPR010286">
    <property type="entry name" value="METTL16/RlmF"/>
</dbReference>
<comment type="function">
    <text evidence="6">Specifically methylates the adenine in position 1618 of 23S rRNA.</text>
</comment>
<dbReference type="HAMAP" id="MF_01848">
    <property type="entry name" value="23SrRNA_methyltr_F"/>
    <property type="match status" value="1"/>
</dbReference>
<comment type="similarity">
    <text evidence="6">Belongs to the methyltransferase superfamily. METTL16/RlmF family.</text>
</comment>
<dbReference type="NCBIfam" id="NF008725">
    <property type="entry name" value="PRK11727.1"/>
    <property type="match status" value="1"/>
</dbReference>
<dbReference type="CDD" id="cd02440">
    <property type="entry name" value="AdoMet_MTases"/>
    <property type="match status" value="1"/>
</dbReference>
<comment type="caution">
    <text evidence="7">The sequence shown here is derived from an EMBL/GenBank/DDBJ whole genome shotgun (WGS) entry which is preliminary data.</text>
</comment>
<name>A0ABP8V391_9GAMM</name>
<keyword evidence="4 6" id="KW-0808">Transferase</keyword>